<name>A0ABU8YGD5_9CYAN</name>
<evidence type="ECO:0000313" key="1">
    <source>
        <dbReference type="EMBL" id="MEK0183428.1"/>
    </source>
</evidence>
<comment type="caution">
    <text evidence="1">The sequence shown here is derived from an EMBL/GenBank/DDBJ whole genome shotgun (WGS) entry which is preliminary data.</text>
</comment>
<keyword evidence="2" id="KW-1185">Reference proteome</keyword>
<reference evidence="1 2" key="1">
    <citation type="journal article" date="2020" name="Harmful Algae">
        <title>Molecular and morphological characterization of a novel dihydroanatoxin-a producing Microcoleus species (cyanobacteria) from the Russian River, California, USA.</title>
        <authorList>
            <person name="Conklin K.Y."/>
            <person name="Stancheva R."/>
            <person name="Otten T.G."/>
            <person name="Fadness R."/>
            <person name="Boyer G.L."/>
            <person name="Read B."/>
            <person name="Zhang X."/>
            <person name="Sheath R.G."/>
        </authorList>
    </citation>
    <scope>NUCLEOTIDE SEQUENCE [LARGE SCALE GENOMIC DNA]</scope>
    <source>
        <strain evidence="1 2">PTRS2</strain>
    </source>
</reference>
<protein>
    <submittedName>
        <fullName evidence="1">Uncharacterized protein</fullName>
    </submittedName>
</protein>
<dbReference type="EMBL" id="JBBLXS010000007">
    <property type="protein sequence ID" value="MEK0183428.1"/>
    <property type="molecule type" value="Genomic_DNA"/>
</dbReference>
<proteinExistence type="predicted"/>
<accession>A0ABU8YGD5</accession>
<organism evidence="1 2">
    <name type="scientific">Microcoleus anatoxicus PTRS2</name>
    <dbReference type="NCBI Taxonomy" id="2705321"/>
    <lineage>
        <taxon>Bacteria</taxon>
        <taxon>Bacillati</taxon>
        <taxon>Cyanobacteriota</taxon>
        <taxon>Cyanophyceae</taxon>
        <taxon>Oscillatoriophycideae</taxon>
        <taxon>Oscillatoriales</taxon>
        <taxon>Microcoleaceae</taxon>
        <taxon>Microcoleus</taxon>
        <taxon>Microcoleus anatoxicus</taxon>
    </lineage>
</organism>
<sequence>MTRSTDPLSPNTLVGKCRSACAIGQIDLGKNAQLEQNKAEIEGEIQQNQWFQQLKKSSLPRHLLYL</sequence>
<dbReference type="Proteomes" id="UP001384579">
    <property type="component" value="Unassembled WGS sequence"/>
</dbReference>
<dbReference type="RefSeq" id="WP_340520580.1">
    <property type="nucleotide sequence ID" value="NZ_JBBLXS010000007.1"/>
</dbReference>
<evidence type="ECO:0000313" key="2">
    <source>
        <dbReference type="Proteomes" id="UP001384579"/>
    </source>
</evidence>
<gene>
    <name evidence="1" type="ORF">WMG39_01045</name>
</gene>